<gene>
    <name evidence="2" type="ORF">B296_00042679</name>
</gene>
<organism evidence="2 3">
    <name type="scientific">Ensete ventricosum</name>
    <name type="common">Abyssinian banana</name>
    <name type="synonym">Musa ensete</name>
    <dbReference type="NCBI Taxonomy" id="4639"/>
    <lineage>
        <taxon>Eukaryota</taxon>
        <taxon>Viridiplantae</taxon>
        <taxon>Streptophyta</taxon>
        <taxon>Embryophyta</taxon>
        <taxon>Tracheophyta</taxon>
        <taxon>Spermatophyta</taxon>
        <taxon>Magnoliopsida</taxon>
        <taxon>Liliopsida</taxon>
        <taxon>Zingiberales</taxon>
        <taxon>Musaceae</taxon>
        <taxon>Ensete</taxon>
    </lineage>
</organism>
<accession>A0A426Y098</accession>
<name>A0A426Y098_ENSVE</name>
<comment type="caution">
    <text evidence="2">The sequence shown here is derived from an EMBL/GenBank/DDBJ whole genome shotgun (WGS) entry which is preliminary data.</text>
</comment>
<evidence type="ECO:0000313" key="2">
    <source>
        <dbReference type="EMBL" id="RRT45185.1"/>
    </source>
</evidence>
<feature type="compositionally biased region" description="Basic and acidic residues" evidence="1">
    <location>
        <begin position="326"/>
        <end position="340"/>
    </location>
</feature>
<proteinExistence type="predicted"/>
<evidence type="ECO:0000256" key="1">
    <source>
        <dbReference type="SAM" id="MobiDB-lite"/>
    </source>
</evidence>
<reference evidence="2 3" key="1">
    <citation type="journal article" date="2014" name="Agronomy (Basel)">
        <title>A Draft Genome Sequence for Ensete ventricosum, the Drought-Tolerant Tree Against Hunger.</title>
        <authorList>
            <person name="Harrison J."/>
            <person name="Moore K.A."/>
            <person name="Paszkiewicz K."/>
            <person name="Jones T."/>
            <person name="Grant M."/>
            <person name="Ambacheew D."/>
            <person name="Muzemil S."/>
            <person name="Studholme D.J."/>
        </authorList>
    </citation>
    <scope>NUCLEOTIDE SEQUENCE [LARGE SCALE GENOMIC DNA]</scope>
</reference>
<feature type="non-terminal residue" evidence="2">
    <location>
        <position position="1"/>
    </location>
</feature>
<sequence>QGREYLFDRGRGAGGAVIGVVEGGESGGRGGRKGCGVGPGLLHLHDDVEVSHRLLVPTRPEKLPPLLEPQSTPSAVLDGHDIEERRSRRRYASARILRTPNKSRLAPVADVTRAHKCEPNPSGSARALELFHAAVHQAHTSRCFVRRRRSHMGVDDSCGGWVPPTPFPSTNPHRTSETLHAGHQPVHHRPPLVGYCFTPTAHVHDETGSGPHAATEPKSRAPPHRGLARTQHDNEVRARVRAHLFGEEEIRPMVIGRSASLSMAAKTRSGTPRGSGPQVALVSICRRPRETPGGGSRGPPVPHSAPPLGSPSDADQTIGDSSFDSEAVRERLDEENNRMA</sequence>
<evidence type="ECO:0000313" key="3">
    <source>
        <dbReference type="Proteomes" id="UP000287651"/>
    </source>
</evidence>
<feature type="compositionally biased region" description="Polar residues" evidence="1">
    <location>
        <begin position="313"/>
        <end position="324"/>
    </location>
</feature>
<feature type="compositionally biased region" description="Pro residues" evidence="1">
    <location>
        <begin position="299"/>
        <end position="309"/>
    </location>
</feature>
<dbReference type="EMBL" id="AMZH03016005">
    <property type="protein sequence ID" value="RRT45185.1"/>
    <property type="molecule type" value="Genomic_DNA"/>
</dbReference>
<dbReference type="AlphaFoldDB" id="A0A426Y098"/>
<protein>
    <submittedName>
        <fullName evidence="2">Uncharacterized protein</fullName>
    </submittedName>
</protein>
<feature type="region of interest" description="Disordered" evidence="1">
    <location>
        <begin position="287"/>
        <end position="340"/>
    </location>
</feature>
<dbReference type="Proteomes" id="UP000287651">
    <property type="component" value="Unassembled WGS sequence"/>
</dbReference>
<feature type="region of interest" description="Disordered" evidence="1">
    <location>
        <begin position="203"/>
        <end position="235"/>
    </location>
</feature>